<keyword evidence="2" id="KW-1185">Reference proteome</keyword>
<name>A0ABD3P4N1_9STRA</name>
<reference evidence="1 2" key="1">
    <citation type="submission" date="2024-10" db="EMBL/GenBank/DDBJ databases">
        <title>Updated reference genomes for cyclostephanoid diatoms.</title>
        <authorList>
            <person name="Roberts W.R."/>
            <person name="Alverson A.J."/>
        </authorList>
    </citation>
    <scope>NUCLEOTIDE SEQUENCE [LARGE SCALE GENOMIC DNA]</scope>
    <source>
        <strain evidence="1 2">AJA010-31</strain>
    </source>
</reference>
<dbReference type="AlphaFoldDB" id="A0ABD3P4N1"/>
<dbReference type="Proteomes" id="UP001530400">
    <property type="component" value="Unassembled WGS sequence"/>
</dbReference>
<sequence>MDGMLKTSRVKSLTFSIGTFCLLLINYATIQKMAQNSVTSQLRGSTNGSTGRGLALKESVAVHKAVNKRPAMHTFFEPVKGGCCGMTEEGHTNLVEAWKLAWQSYGWEIRVLNEADALTHPYFDLFQNLLIDAQVNEYDRRCFWRWLAMANQPDGGWMADYDNFPLTLTAEMGLEMQKEPGFKTWQNHVPSLLQADKESWDRIIGHMMNFISPNLDVKIISDMQLLLYLHTHLSEKELGISVWENKVHTGFPYVRGGTGTGPKIDCSVASSFLTAHLSHRDSHMAMEELHIYPKVHGMSAHEHAEKRADAALFMMKDFRNQCLTTTLLYS</sequence>
<proteinExistence type="predicted"/>
<protein>
    <submittedName>
        <fullName evidence="1">Uncharacterized protein</fullName>
    </submittedName>
</protein>
<evidence type="ECO:0000313" key="2">
    <source>
        <dbReference type="Proteomes" id="UP001530400"/>
    </source>
</evidence>
<gene>
    <name evidence="1" type="ORF">ACHAWO_002597</name>
</gene>
<organism evidence="1 2">
    <name type="scientific">Cyclotella atomus</name>
    <dbReference type="NCBI Taxonomy" id="382360"/>
    <lineage>
        <taxon>Eukaryota</taxon>
        <taxon>Sar</taxon>
        <taxon>Stramenopiles</taxon>
        <taxon>Ochrophyta</taxon>
        <taxon>Bacillariophyta</taxon>
        <taxon>Coscinodiscophyceae</taxon>
        <taxon>Thalassiosirophycidae</taxon>
        <taxon>Stephanodiscales</taxon>
        <taxon>Stephanodiscaceae</taxon>
        <taxon>Cyclotella</taxon>
    </lineage>
</organism>
<dbReference type="EMBL" id="JALLPJ020000798">
    <property type="protein sequence ID" value="KAL3782672.1"/>
    <property type="molecule type" value="Genomic_DNA"/>
</dbReference>
<accession>A0ABD3P4N1</accession>
<comment type="caution">
    <text evidence="1">The sequence shown here is derived from an EMBL/GenBank/DDBJ whole genome shotgun (WGS) entry which is preliminary data.</text>
</comment>
<evidence type="ECO:0000313" key="1">
    <source>
        <dbReference type="EMBL" id="KAL3782672.1"/>
    </source>
</evidence>